<organism evidence="2 3">
    <name type="scientific">Chitinivorax tropicus</name>
    <dbReference type="NCBI Taxonomy" id="714531"/>
    <lineage>
        <taxon>Bacteria</taxon>
        <taxon>Pseudomonadati</taxon>
        <taxon>Pseudomonadota</taxon>
        <taxon>Betaproteobacteria</taxon>
        <taxon>Chitinivorax</taxon>
    </lineage>
</organism>
<dbReference type="EMBL" id="JACHHY010000005">
    <property type="protein sequence ID" value="MBB5017736.1"/>
    <property type="molecule type" value="Genomic_DNA"/>
</dbReference>
<gene>
    <name evidence="2" type="ORF">HNQ59_001006</name>
</gene>
<dbReference type="PROSITE" id="PS51186">
    <property type="entry name" value="GNAT"/>
    <property type="match status" value="1"/>
</dbReference>
<name>A0A840MMK1_9PROT</name>
<protein>
    <submittedName>
        <fullName evidence="2">Ribosomal protein S18 acetylase RimI-like enzyme</fullName>
    </submittedName>
</protein>
<dbReference type="AlphaFoldDB" id="A0A840MMK1"/>
<dbReference type="Pfam" id="PF00583">
    <property type="entry name" value="Acetyltransf_1"/>
    <property type="match status" value="1"/>
</dbReference>
<dbReference type="GO" id="GO:0016747">
    <property type="term" value="F:acyltransferase activity, transferring groups other than amino-acyl groups"/>
    <property type="evidence" value="ECO:0007669"/>
    <property type="project" value="InterPro"/>
</dbReference>
<sequence>MASSVAAMTAIAPLLLALQLETPTTMNLELRPVTLLNRSDLEQIDPGALEKTWVQPCWYWHQQSLDRPGIQFRLIHADIADGAVGMIAFGPSYNDPAQTQRVPGEYELKQLVIDARYHRQGLGRIAATAILKGLAALPDCQWMVVTHHPDNATSRAFFRSLGFRPINRTAHNGNPMLAMSADDISSLR</sequence>
<dbReference type="GO" id="GO:0005840">
    <property type="term" value="C:ribosome"/>
    <property type="evidence" value="ECO:0007669"/>
    <property type="project" value="UniProtKB-KW"/>
</dbReference>
<dbReference type="InterPro" id="IPR000182">
    <property type="entry name" value="GNAT_dom"/>
</dbReference>
<evidence type="ECO:0000313" key="3">
    <source>
        <dbReference type="Proteomes" id="UP000575898"/>
    </source>
</evidence>
<accession>A0A840MMK1</accession>
<dbReference type="Gene3D" id="3.40.630.30">
    <property type="match status" value="1"/>
</dbReference>
<keyword evidence="2" id="KW-0687">Ribonucleoprotein</keyword>
<dbReference type="InterPro" id="IPR016181">
    <property type="entry name" value="Acyl_CoA_acyltransferase"/>
</dbReference>
<feature type="domain" description="N-acetyltransferase" evidence="1">
    <location>
        <begin position="28"/>
        <end position="184"/>
    </location>
</feature>
<dbReference type="RefSeq" id="WP_184036013.1">
    <property type="nucleotide sequence ID" value="NZ_JACHHY010000005.1"/>
</dbReference>
<proteinExistence type="predicted"/>
<keyword evidence="2" id="KW-0689">Ribosomal protein</keyword>
<evidence type="ECO:0000313" key="2">
    <source>
        <dbReference type="EMBL" id="MBB5017736.1"/>
    </source>
</evidence>
<comment type="caution">
    <text evidence="2">The sequence shown here is derived from an EMBL/GenBank/DDBJ whole genome shotgun (WGS) entry which is preliminary data.</text>
</comment>
<dbReference type="Proteomes" id="UP000575898">
    <property type="component" value="Unassembled WGS sequence"/>
</dbReference>
<dbReference type="SUPFAM" id="SSF55729">
    <property type="entry name" value="Acyl-CoA N-acyltransferases (Nat)"/>
    <property type="match status" value="1"/>
</dbReference>
<evidence type="ECO:0000259" key="1">
    <source>
        <dbReference type="PROSITE" id="PS51186"/>
    </source>
</evidence>
<keyword evidence="3" id="KW-1185">Reference proteome</keyword>
<reference evidence="2 3" key="1">
    <citation type="submission" date="2020-08" db="EMBL/GenBank/DDBJ databases">
        <title>Genomic Encyclopedia of Type Strains, Phase IV (KMG-IV): sequencing the most valuable type-strain genomes for metagenomic binning, comparative biology and taxonomic classification.</title>
        <authorList>
            <person name="Goeker M."/>
        </authorList>
    </citation>
    <scope>NUCLEOTIDE SEQUENCE [LARGE SCALE GENOMIC DNA]</scope>
    <source>
        <strain evidence="2 3">DSM 27165</strain>
    </source>
</reference>